<dbReference type="AlphaFoldDB" id="A0AAV7L920"/>
<protein>
    <submittedName>
        <fullName evidence="2">Uncharacterized protein</fullName>
    </submittedName>
</protein>
<comment type="caution">
    <text evidence="2">The sequence shown here is derived from an EMBL/GenBank/DDBJ whole genome shotgun (WGS) entry which is preliminary data.</text>
</comment>
<sequence length="126" mass="14019">MRPRPPQIVEEALSTEQRETRDERDERREELRRTALVPGGSRRGWLTASASVSARCAASGVQRTRSGGTPRVNRRKQPREAEKPSEHGPGCRSCWQGEQLPRAGESDQGCCLFSPAPSRCGLRRGH</sequence>
<organism evidence="2 3">
    <name type="scientific">Pleurodeles waltl</name>
    <name type="common">Iberian ribbed newt</name>
    <dbReference type="NCBI Taxonomy" id="8319"/>
    <lineage>
        <taxon>Eukaryota</taxon>
        <taxon>Metazoa</taxon>
        <taxon>Chordata</taxon>
        <taxon>Craniata</taxon>
        <taxon>Vertebrata</taxon>
        <taxon>Euteleostomi</taxon>
        <taxon>Amphibia</taxon>
        <taxon>Batrachia</taxon>
        <taxon>Caudata</taxon>
        <taxon>Salamandroidea</taxon>
        <taxon>Salamandridae</taxon>
        <taxon>Pleurodelinae</taxon>
        <taxon>Pleurodeles</taxon>
    </lineage>
</organism>
<dbReference type="Proteomes" id="UP001066276">
    <property type="component" value="Chromosome 11"/>
</dbReference>
<gene>
    <name evidence="2" type="ORF">NDU88_001300</name>
</gene>
<reference evidence="2" key="1">
    <citation type="journal article" date="2022" name="bioRxiv">
        <title>Sequencing and chromosome-scale assembly of the giantPleurodeles waltlgenome.</title>
        <authorList>
            <person name="Brown T."/>
            <person name="Elewa A."/>
            <person name="Iarovenko S."/>
            <person name="Subramanian E."/>
            <person name="Araus A.J."/>
            <person name="Petzold A."/>
            <person name="Susuki M."/>
            <person name="Suzuki K.-i.T."/>
            <person name="Hayashi T."/>
            <person name="Toyoda A."/>
            <person name="Oliveira C."/>
            <person name="Osipova E."/>
            <person name="Leigh N.D."/>
            <person name="Simon A."/>
            <person name="Yun M.H."/>
        </authorList>
    </citation>
    <scope>NUCLEOTIDE SEQUENCE</scope>
    <source>
        <strain evidence="2">20211129_DDA</strain>
        <tissue evidence="2">Liver</tissue>
    </source>
</reference>
<evidence type="ECO:0000313" key="2">
    <source>
        <dbReference type="EMBL" id="KAJ1088141.1"/>
    </source>
</evidence>
<dbReference type="EMBL" id="JANPWB010000015">
    <property type="protein sequence ID" value="KAJ1088141.1"/>
    <property type="molecule type" value="Genomic_DNA"/>
</dbReference>
<accession>A0AAV7L920</accession>
<feature type="compositionally biased region" description="Basic and acidic residues" evidence="1">
    <location>
        <begin position="16"/>
        <end position="33"/>
    </location>
</feature>
<keyword evidence="3" id="KW-1185">Reference proteome</keyword>
<proteinExistence type="predicted"/>
<feature type="region of interest" description="Disordered" evidence="1">
    <location>
        <begin position="1"/>
        <end position="93"/>
    </location>
</feature>
<evidence type="ECO:0000313" key="3">
    <source>
        <dbReference type="Proteomes" id="UP001066276"/>
    </source>
</evidence>
<feature type="compositionally biased region" description="Low complexity" evidence="1">
    <location>
        <begin position="48"/>
        <end position="59"/>
    </location>
</feature>
<evidence type="ECO:0000256" key="1">
    <source>
        <dbReference type="SAM" id="MobiDB-lite"/>
    </source>
</evidence>
<name>A0AAV7L920_PLEWA</name>